<gene>
    <name evidence="5" type="ORF">TRFO_04728</name>
</gene>
<reference evidence="5" key="1">
    <citation type="submission" date="2016-10" db="EMBL/GenBank/DDBJ databases">
        <authorList>
            <person name="Benchimol M."/>
            <person name="Almeida L.G."/>
            <person name="Vasconcelos A.T."/>
            <person name="Perreira-Neves A."/>
            <person name="Rosa I.A."/>
            <person name="Tasca T."/>
            <person name="Bogo M.R."/>
            <person name="de Souza W."/>
        </authorList>
    </citation>
    <scope>NUCLEOTIDE SEQUENCE [LARGE SCALE GENOMIC DNA]</scope>
    <source>
        <strain evidence="5">K</strain>
    </source>
</reference>
<dbReference type="SUPFAM" id="SSF52540">
    <property type="entry name" value="P-loop containing nucleoside triphosphate hydrolases"/>
    <property type="match status" value="1"/>
</dbReference>
<dbReference type="Gene3D" id="3.40.50.300">
    <property type="entry name" value="P-loop containing nucleotide triphosphate hydrolases"/>
    <property type="match status" value="1"/>
</dbReference>
<keyword evidence="3" id="KW-0342">GTP-binding</keyword>
<dbReference type="VEuPathDB" id="TrichDB:TRFO_04728"/>
<dbReference type="GO" id="GO:0005525">
    <property type="term" value="F:GTP binding"/>
    <property type="evidence" value="ECO:0007669"/>
    <property type="project" value="UniProtKB-KW"/>
</dbReference>
<dbReference type="PRINTS" id="PR00449">
    <property type="entry name" value="RASTRNSFRMNG"/>
</dbReference>
<dbReference type="GeneID" id="94826773"/>
<dbReference type="NCBIfam" id="TIGR00231">
    <property type="entry name" value="small_GTP"/>
    <property type="match status" value="1"/>
</dbReference>
<dbReference type="CDD" id="cd00154">
    <property type="entry name" value="Rab"/>
    <property type="match status" value="1"/>
</dbReference>
<evidence type="ECO:0000256" key="3">
    <source>
        <dbReference type="ARBA" id="ARBA00023134"/>
    </source>
</evidence>
<dbReference type="Pfam" id="PF00071">
    <property type="entry name" value="Ras"/>
    <property type="match status" value="1"/>
</dbReference>
<evidence type="ECO:0000256" key="4">
    <source>
        <dbReference type="ARBA" id="ARBA00023288"/>
    </source>
</evidence>
<dbReference type="PROSITE" id="PS51419">
    <property type="entry name" value="RAB"/>
    <property type="match status" value="1"/>
</dbReference>
<sequence>MKIDDKTIKLRIWDTAGQEKYRSIGKAYYRNAIGIILVFALNDVKSFESISLWLQKVQQYCHPNAKFLLVGNKNDLMIERYVSQEKIEEFVHKHNLDYCEASAKADFNITNCFNILTQKVYQAVINHEIIIQEPNNENIGQKKYSNDKCKC</sequence>
<dbReference type="FunFam" id="3.40.50.300:FF:001447">
    <property type="entry name" value="Ras-related protein Rab-1B"/>
    <property type="match status" value="1"/>
</dbReference>
<dbReference type="PANTHER" id="PTHR47980">
    <property type="entry name" value="LD44762P"/>
    <property type="match status" value="1"/>
</dbReference>
<evidence type="ECO:0000256" key="1">
    <source>
        <dbReference type="ARBA" id="ARBA00006270"/>
    </source>
</evidence>
<proteinExistence type="inferred from homology"/>
<comment type="caution">
    <text evidence="5">The sequence shown here is derived from an EMBL/GenBank/DDBJ whole genome shotgun (WGS) entry which is preliminary data.</text>
</comment>
<dbReference type="EMBL" id="MLAK01000649">
    <property type="protein sequence ID" value="OHT09115.1"/>
    <property type="molecule type" value="Genomic_DNA"/>
</dbReference>
<dbReference type="OrthoDB" id="10050892at2759"/>
<dbReference type="RefSeq" id="XP_068362251.1">
    <property type="nucleotide sequence ID" value="XM_068492069.1"/>
</dbReference>
<dbReference type="SMART" id="SM00175">
    <property type="entry name" value="RAB"/>
    <property type="match status" value="1"/>
</dbReference>
<dbReference type="PROSITE" id="PS51421">
    <property type="entry name" value="RAS"/>
    <property type="match status" value="1"/>
</dbReference>
<protein>
    <submittedName>
        <fullName evidence="5">Small GTP-binding protein</fullName>
    </submittedName>
</protein>
<dbReference type="SMART" id="SM00174">
    <property type="entry name" value="RHO"/>
    <property type="match status" value="1"/>
</dbReference>
<organism evidence="5 6">
    <name type="scientific">Tritrichomonas foetus</name>
    <dbReference type="NCBI Taxonomy" id="1144522"/>
    <lineage>
        <taxon>Eukaryota</taxon>
        <taxon>Metamonada</taxon>
        <taxon>Parabasalia</taxon>
        <taxon>Tritrichomonadida</taxon>
        <taxon>Tritrichomonadidae</taxon>
        <taxon>Tritrichomonas</taxon>
    </lineage>
</organism>
<dbReference type="AlphaFoldDB" id="A0A1J4KD21"/>
<evidence type="ECO:0000256" key="2">
    <source>
        <dbReference type="ARBA" id="ARBA00022741"/>
    </source>
</evidence>
<dbReference type="InterPro" id="IPR050305">
    <property type="entry name" value="Small_GTPase_Rab"/>
</dbReference>
<evidence type="ECO:0000313" key="6">
    <source>
        <dbReference type="Proteomes" id="UP000179807"/>
    </source>
</evidence>
<dbReference type="GO" id="GO:0003924">
    <property type="term" value="F:GTPase activity"/>
    <property type="evidence" value="ECO:0007669"/>
    <property type="project" value="InterPro"/>
</dbReference>
<keyword evidence="2" id="KW-0547">Nucleotide-binding</keyword>
<keyword evidence="4" id="KW-0449">Lipoprotein</keyword>
<dbReference type="InterPro" id="IPR001806">
    <property type="entry name" value="Small_GTPase"/>
</dbReference>
<dbReference type="SMART" id="SM00173">
    <property type="entry name" value="RAS"/>
    <property type="match status" value="1"/>
</dbReference>
<accession>A0A1J4KD21</accession>
<dbReference type="Proteomes" id="UP000179807">
    <property type="component" value="Unassembled WGS sequence"/>
</dbReference>
<evidence type="ECO:0000313" key="5">
    <source>
        <dbReference type="EMBL" id="OHT09115.1"/>
    </source>
</evidence>
<name>A0A1J4KD21_9EUKA</name>
<comment type="similarity">
    <text evidence="1">Belongs to the small GTPase superfamily. Rab family.</text>
</comment>
<keyword evidence="6" id="KW-1185">Reference proteome</keyword>
<dbReference type="InterPro" id="IPR027417">
    <property type="entry name" value="P-loop_NTPase"/>
</dbReference>
<dbReference type="InterPro" id="IPR005225">
    <property type="entry name" value="Small_GTP-bd"/>
</dbReference>